<name>A0A9P9BNJ6_9PEZI</name>
<evidence type="ECO:0000313" key="4">
    <source>
        <dbReference type="EMBL" id="KAH7031321.1"/>
    </source>
</evidence>
<feature type="region of interest" description="Disordered" evidence="3">
    <location>
        <begin position="137"/>
        <end position="161"/>
    </location>
</feature>
<dbReference type="PANTHER" id="PTHR28133">
    <property type="entry name" value="REQUIRED FOR RESPIRATORY GROWTH PROTEIN 7, MITOCHONDRIAL"/>
    <property type="match status" value="1"/>
</dbReference>
<accession>A0A9P9BNJ6</accession>
<comment type="subcellular location">
    <subcellularLocation>
        <location evidence="1">Mitochondrion</location>
    </subcellularLocation>
</comment>
<dbReference type="OrthoDB" id="20734at2759"/>
<sequence length="304" mass="32848">MATWRCLTKRLPLSQRPSASTLNPLKSFSPNLIIRVSSTKSRTPEETLYQETQSPPQVPTPSPHFTNAPTTAHSDLASYVAYATRTGLSPKSTTYVGTHYEYMVAASLRRLGFDLRRIGGRSDGGIDLLGTWTVPSLGPSTAGMRTDKENSSSSSSSRDERNTATLRIILQCKAYTAKAGPQHIRELEGAFIAAPPGWRTTGSSSSTGGVVGVLVAQKPATKGVRDALGRSRWPMAYIACSKDGRVEQLLWNRRSEEEGLEGMGVAVQHRDSEEAGGEHVEELVLTWQGLPYLASDIDAVKGAS</sequence>
<gene>
    <name evidence="4" type="ORF">B0I36DRAFT_323685</name>
</gene>
<comment type="caution">
    <text evidence="4">The sequence shown here is derived from an EMBL/GenBank/DDBJ whole genome shotgun (WGS) entry which is preliminary data.</text>
</comment>
<evidence type="ECO:0008006" key="6">
    <source>
        <dbReference type="Google" id="ProtNLM"/>
    </source>
</evidence>
<keyword evidence="2" id="KW-0496">Mitochondrion</keyword>
<feature type="region of interest" description="Disordered" evidence="3">
    <location>
        <begin position="39"/>
        <end position="68"/>
    </location>
</feature>
<dbReference type="RefSeq" id="XP_046013001.1">
    <property type="nucleotide sequence ID" value="XM_046154006.1"/>
</dbReference>
<evidence type="ECO:0000313" key="5">
    <source>
        <dbReference type="Proteomes" id="UP000756346"/>
    </source>
</evidence>
<dbReference type="Pfam" id="PF10356">
    <property type="entry name" value="RRG7"/>
    <property type="match status" value="1"/>
</dbReference>
<dbReference type="InterPro" id="IPR018828">
    <property type="entry name" value="RRG7"/>
</dbReference>
<organism evidence="4 5">
    <name type="scientific">Microdochium trichocladiopsis</name>
    <dbReference type="NCBI Taxonomy" id="1682393"/>
    <lineage>
        <taxon>Eukaryota</taxon>
        <taxon>Fungi</taxon>
        <taxon>Dikarya</taxon>
        <taxon>Ascomycota</taxon>
        <taxon>Pezizomycotina</taxon>
        <taxon>Sordariomycetes</taxon>
        <taxon>Xylariomycetidae</taxon>
        <taxon>Xylariales</taxon>
        <taxon>Microdochiaceae</taxon>
        <taxon>Microdochium</taxon>
    </lineage>
</organism>
<dbReference type="AlphaFoldDB" id="A0A9P9BNJ6"/>
<evidence type="ECO:0000256" key="3">
    <source>
        <dbReference type="SAM" id="MobiDB-lite"/>
    </source>
</evidence>
<dbReference type="GeneID" id="70183552"/>
<dbReference type="GO" id="GO:0005739">
    <property type="term" value="C:mitochondrion"/>
    <property type="evidence" value="ECO:0007669"/>
    <property type="project" value="UniProtKB-SubCell"/>
</dbReference>
<protein>
    <recommendedName>
        <fullName evidence="6">Required for respiratory growth protein 7, mitochondrial</fullName>
    </recommendedName>
</protein>
<dbReference type="Proteomes" id="UP000756346">
    <property type="component" value="Unassembled WGS sequence"/>
</dbReference>
<reference evidence="4" key="1">
    <citation type="journal article" date="2021" name="Nat. Commun.">
        <title>Genetic determinants of endophytism in the Arabidopsis root mycobiome.</title>
        <authorList>
            <person name="Mesny F."/>
            <person name="Miyauchi S."/>
            <person name="Thiergart T."/>
            <person name="Pickel B."/>
            <person name="Atanasova L."/>
            <person name="Karlsson M."/>
            <person name="Huettel B."/>
            <person name="Barry K.W."/>
            <person name="Haridas S."/>
            <person name="Chen C."/>
            <person name="Bauer D."/>
            <person name="Andreopoulos W."/>
            <person name="Pangilinan J."/>
            <person name="LaButti K."/>
            <person name="Riley R."/>
            <person name="Lipzen A."/>
            <person name="Clum A."/>
            <person name="Drula E."/>
            <person name="Henrissat B."/>
            <person name="Kohler A."/>
            <person name="Grigoriev I.V."/>
            <person name="Martin F.M."/>
            <person name="Hacquard S."/>
        </authorList>
    </citation>
    <scope>NUCLEOTIDE SEQUENCE</scope>
    <source>
        <strain evidence="4">MPI-CAGE-CH-0230</strain>
    </source>
</reference>
<keyword evidence="5" id="KW-1185">Reference proteome</keyword>
<evidence type="ECO:0000256" key="2">
    <source>
        <dbReference type="ARBA" id="ARBA00023128"/>
    </source>
</evidence>
<dbReference type="PANTHER" id="PTHR28133:SF1">
    <property type="entry name" value="REQUIRED FOR RESPIRATORY GROWTH PROTEIN 7, MITOCHONDRIAL"/>
    <property type="match status" value="1"/>
</dbReference>
<dbReference type="EMBL" id="JAGTJQ010000005">
    <property type="protein sequence ID" value="KAH7031321.1"/>
    <property type="molecule type" value="Genomic_DNA"/>
</dbReference>
<proteinExistence type="predicted"/>
<evidence type="ECO:0000256" key="1">
    <source>
        <dbReference type="ARBA" id="ARBA00004173"/>
    </source>
</evidence>